<dbReference type="Proteomes" id="UP000186471">
    <property type="component" value="Unassembled WGS sequence"/>
</dbReference>
<dbReference type="RefSeq" id="WP_075411114.1">
    <property type="nucleotide sequence ID" value="NZ_MSKK01000012.1"/>
</dbReference>
<dbReference type="PANTHER" id="PTHR42839:SF2">
    <property type="entry name" value="ISOCHORISMATE SYNTHASE ENTC"/>
    <property type="match status" value="1"/>
</dbReference>
<name>A0A1Q8VI17_9ACTO</name>
<evidence type="ECO:0000256" key="4">
    <source>
        <dbReference type="ARBA" id="ARBA00023235"/>
    </source>
</evidence>
<gene>
    <name evidence="7" type="ORF">BKH31_03640</name>
</gene>
<proteinExistence type="inferred from homology"/>
<dbReference type="Gene3D" id="3.60.120.10">
    <property type="entry name" value="Anthranilate synthase"/>
    <property type="match status" value="1"/>
</dbReference>
<reference evidence="7 8" key="1">
    <citation type="submission" date="2016-12" db="EMBL/GenBank/DDBJ databases">
        <title>Genomic comparison of strains in the 'Actinomyces naeslundii' group.</title>
        <authorList>
            <person name="Mughal S.R."/>
            <person name="Do T."/>
            <person name="Gilbert S.C."/>
            <person name="Witherden E.A."/>
            <person name="Didelot X."/>
            <person name="Beighton D."/>
        </authorList>
    </citation>
    <scope>NUCLEOTIDE SEQUENCE [LARGE SCALE GENOMIC DNA]</scope>
    <source>
        <strain evidence="7 8">R21091</strain>
    </source>
</reference>
<accession>A0A1Q8VI17</accession>
<comment type="similarity">
    <text evidence="2">Belongs to the isochorismate synthase family.</text>
</comment>
<dbReference type="EMBL" id="MSKK01000012">
    <property type="protein sequence ID" value="OLO47729.1"/>
    <property type="molecule type" value="Genomic_DNA"/>
</dbReference>
<dbReference type="AlphaFoldDB" id="A0A1Q8VI17"/>
<dbReference type="EC" id="5.4.4.2" evidence="3"/>
<dbReference type="Pfam" id="PF00425">
    <property type="entry name" value="Chorismate_bind"/>
    <property type="match status" value="1"/>
</dbReference>
<feature type="domain" description="Chorismate-utilising enzyme C-terminal" evidence="6">
    <location>
        <begin position="185"/>
        <end position="441"/>
    </location>
</feature>
<dbReference type="NCBIfam" id="TIGR00543">
    <property type="entry name" value="isochor_syn"/>
    <property type="match status" value="1"/>
</dbReference>
<organism evidence="7 8">
    <name type="scientific">Actinomyces oris</name>
    <dbReference type="NCBI Taxonomy" id="544580"/>
    <lineage>
        <taxon>Bacteria</taxon>
        <taxon>Bacillati</taxon>
        <taxon>Actinomycetota</taxon>
        <taxon>Actinomycetes</taxon>
        <taxon>Actinomycetales</taxon>
        <taxon>Actinomycetaceae</taxon>
        <taxon>Actinomyces</taxon>
    </lineage>
</organism>
<dbReference type="InterPro" id="IPR005801">
    <property type="entry name" value="ADC_synthase"/>
</dbReference>
<dbReference type="InterPro" id="IPR015890">
    <property type="entry name" value="Chorismate_C"/>
</dbReference>
<comment type="caution">
    <text evidence="7">The sequence shown here is derived from an EMBL/GenBank/DDBJ whole genome shotgun (WGS) entry which is preliminary data.</text>
</comment>
<evidence type="ECO:0000256" key="2">
    <source>
        <dbReference type="ARBA" id="ARBA00005297"/>
    </source>
</evidence>
<evidence type="ECO:0000313" key="7">
    <source>
        <dbReference type="EMBL" id="OLO47729.1"/>
    </source>
</evidence>
<protein>
    <recommendedName>
        <fullName evidence="3">isochorismate synthase</fullName>
        <ecNumber evidence="3">5.4.4.2</ecNumber>
    </recommendedName>
    <alternativeName>
        <fullName evidence="5">Isochorismate mutase</fullName>
    </alternativeName>
</protein>
<evidence type="ECO:0000259" key="6">
    <source>
        <dbReference type="Pfam" id="PF00425"/>
    </source>
</evidence>
<dbReference type="GO" id="GO:0008909">
    <property type="term" value="F:isochorismate synthase activity"/>
    <property type="evidence" value="ECO:0007669"/>
    <property type="project" value="UniProtKB-EC"/>
</dbReference>
<evidence type="ECO:0000313" key="8">
    <source>
        <dbReference type="Proteomes" id="UP000186471"/>
    </source>
</evidence>
<dbReference type="PANTHER" id="PTHR42839">
    <property type="entry name" value="ISOCHORISMATE SYNTHASE ENTC"/>
    <property type="match status" value="1"/>
</dbReference>
<evidence type="ECO:0000256" key="5">
    <source>
        <dbReference type="ARBA" id="ARBA00041564"/>
    </source>
</evidence>
<dbReference type="SUPFAM" id="SSF56322">
    <property type="entry name" value="ADC synthase"/>
    <property type="match status" value="1"/>
</dbReference>
<keyword evidence="4" id="KW-0413">Isomerase</keyword>
<dbReference type="OrthoDB" id="9806579at2"/>
<sequence>MRAEHCRVALPRLSFHTRELPENALEGLALIDLLAGREDVSSWVHEGRGLIGLGRVLEIEAHGADRIEALRAAWRATVGAAWWRDALVRPGTGPVALGAITFSPASEQSSVLVVPEVLVGCDDSGAWLTTVVPGADDGMEPEHPDPEMLLGAMVAQARAAVDRERAGDAGDSGGAAAVETGALSEEQWCRAVSGTQEQMRAGRARKVVLARDVLVRPDRPLATGTVLRRLARDYPSTWVFAVDQMVGASPELLLRLQDRRLISRVLAGTARRHAGEDALVTARLASWLEGSEKNNREHELARESAITALEPLCSVVEAPARFVLTLPNVLHLASDVTGVVAGDTGALALVDALHPTAAVCGTPTQAAARLIEEAESMDRGRYAGPVGWVDWHGEGEWCIALRSAQLPPEGPGPQSPARVFGGGGIMPDSEPVDELAETTAKMRPMLGALGVPG</sequence>
<comment type="catalytic activity">
    <reaction evidence="1">
        <text>chorismate = isochorismate</text>
        <dbReference type="Rhea" id="RHEA:18985"/>
        <dbReference type="ChEBI" id="CHEBI:29748"/>
        <dbReference type="ChEBI" id="CHEBI:29780"/>
        <dbReference type="EC" id="5.4.4.2"/>
    </reaction>
</comment>
<dbReference type="InterPro" id="IPR004561">
    <property type="entry name" value="IsoChor_synthase"/>
</dbReference>
<evidence type="ECO:0000256" key="3">
    <source>
        <dbReference type="ARBA" id="ARBA00012824"/>
    </source>
</evidence>
<evidence type="ECO:0000256" key="1">
    <source>
        <dbReference type="ARBA" id="ARBA00000799"/>
    </source>
</evidence>